<keyword evidence="2" id="KW-1185">Reference proteome</keyword>
<organism evidence="1 2">
    <name type="scientific">Coniosporium uncinatum</name>
    <dbReference type="NCBI Taxonomy" id="93489"/>
    <lineage>
        <taxon>Eukaryota</taxon>
        <taxon>Fungi</taxon>
        <taxon>Dikarya</taxon>
        <taxon>Ascomycota</taxon>
        <taxon>Pezizomycotina</taxon>
        <taxon>Dothideomycetes</taxon>
        <taxon>Dothideomycetes incertae sedis</taxon>
        <taxon>Coniosporium</taxon>
    </lineage>
</organism>
<accession>A0ACC3DB55</accession>
<comment type="caution">
    <text evidence="1">The sequence shown here is derived from an EMBL/GenBank/DDBJ whole genome shotgun (WGS) entry which is preliminary data.</text>
</comment>
<dbReference type="EMBL" id="JAWDJW010006445">
    <property type="protein sequence ID" value="KAK3064701.1"/>
    <property type="molecule type" value="Genomic_DNA"/>
</dbReference>
<protein>
    <submittedName>
        <fullName evidence="1">Uncharacterized protein</fullName>
    </submittedName>
</protein>
<sequence length="72" mass="8123">MNLPKERKQSRASQGVIKSKRPRGRSTLLDAAKKDTDKPQDTGSRPRKVRAREEMEMKKAASTAEKTSNKPE</sequence>
<evidence type="ECO:0000313" key="2">
    <source>
        <dbReference type="Proteomes" id="UP001186974"/>
    </source>
</evidence>
<evidence type="ECO:0000313" key="1">
    <source>
        <dbReference type="EMBL" id="KAK3064701.1"/>
    </source>
</evidence>
<feature type="non-terminal residue" evidence="1">
    <location>
        <position position="72"/>
    </location>
</feature>
<proteinExistence type="predicted"/>
<gene>
    <name evidence="1" type="ORF">LTS18_004744</name>
</gene>
<reference evidence="1" key="1">
    <citation type="submission" date="2024-09" db="EMBL/GenBank/DDBJ databases">
        <title>Black Yeasts Isolated from many extreme environments.</title>
        <authorList>
            <person name="Coleine C."/>
            <person name="Stajich J.E."/>
            <person name="Selbmann L."/>
        </authorList>
    </citation>
    <scope>NUCLEOTIDE SEQUENCE</scope>
    <source>
        <strain evidence="1">CCFEE 5737</strain>
    </source>
</reference>
<dbReference type="Proteomes" id="UP001186974">
    <property type="component" value="Unassembled WGS sequence"/>
</dbReference>
<name>A0ACC3DB55_9PEZI</name>